<organism evidence="2 3">
    <name type="scientific">Megamonas hypermegale</name>
    <dbReference type="NCBI Taxonomy" id="158847"/>
    <lineage>
        <taxon>Bacteria</taxon>
        <taxon>Bacillati</taxon>
        <taxon>Bacillota</taxon>
        <taxon>Negativicutes</taxon>
        <taxon>Selenomonadales</taxon>
        <taxon>Selenomonadaceae</taxon>
        <taxon>Megamonas</taxon>
    </lineage>
</organism>
<gene>
    <name evidence="2" type="ORF">SAMEA4364220_02102</name>
</gene>
<feature type="signal peptide" evidence="1">
    <location>
        <begin position="1"/>
        <end position="23"/>
    </location>
</feature>
<dbReference type="AlphaFoldDB" id="A0A239U598"/>
<dbReference type="GeneID" id="78508083"/>
<dbReference type="RefSeq" id="WP_027890296.1">
    <property type="nucleotide sequence ID" value="NZ_LT906446.1"/>
</dbReference>
<proteinExistence type="predicted"/>
<keyword evidence="3" id="KW-1185">Reference proteome</keyword>
<reference evidence="2 3" key="1">
    <citation type="submission" date="2017-06" db="EMBL/GenBank/DDBJ databases">
        <authorList>
            <consortium name="Pathogen Informatics"/>
        </authorList>
    </citation>
    <scope>NUCLEOTIDE SEQUENCE [LARGE SCALE GENOMIC DNA]</scope>
    <source>
        <strain evidence="2 3">NCTC10570</strain>
    </source>
</reference>
<keyword evidence="1" id="KW-0732">Signal</keyword>
<name>A0A239U598_9FIRM</name>
<sequence length="169" mass="19188">MKKLLMALALAIAVCLQSGVSMAATEDMAKIDSIEVKELGLNLIKVEMPLEKGFESIYGQDYAPLTIIVYNDKSDMIAIDEPFAHKLTSEKYDYVKEQMIKKLGEPDKVENLADNTITIWYTDDKKNIDVVLNSKSITQFFRQDDADVLKKYKLSTQIKDFISCIVSQY</sequence>
<evidence type="ECO:0000313" key="2">
    <source>
        <dbReference type="EMBL" id="SNV05126.1"/>
    </source>
</evidence>
<evidence type="ECO:0000313" key="3">
    <source>
        <dbReference type="Proteomes" id="UP000215383"/>
    </source>
</evidence>
<protein>
    <submittedName>
        <fullName evidence="2">Uncharacterized protein</fullName>
    </submittedName>
</protein>
<feature type="chain" id="PRO_5011256798" evidence="1">
    <location>
        <begin position="24"/>
        <end position="169"/>
    </location>
</feature>
<evidence type="ECO:0000256" key="1">
    <source>
        <dbReference type="SAM" id="SignalP"/>
    </source>
</evidence>
<dbReference type="EMBL" id="LT906446">
    <property type="protein sequence ID" value="SNV05126.1"/>
    <property type="molecule type" value="Genomic_DNA"/>
</dbReference>
<dbReference type="Proteomes" id="UP000215383">
    <property type="component" value="Chromosome 1"/>
</dbReference>
<accession>A0A239U598</accession>